<dbReference type="Gramene" id="Pp3c21_16930V3.2">
    <property type="protein sequence ID" value="PAC:32916654.CDS.1"/>
    <property type="gene ID" value="Pp3c21_16930"/>
</dbReference>
<dbReference type="EnsemblPlants" id="Pp3c21_16930V3.2">
    <property type="protein sequence ID" value="PAC:32916654.CDS.1"/>
    <property type="gene ID" value="Pp3c21_16930"/>
</dbReference>
<name>A0A2K1ISB9_PHYPA</name>
<keyword evidence="1" id="KW-0472">Membrane</keyword>
<reference evidence="2 4" key="1">
    <citation type="journal article" date="2008" name="Science">
        <title>The Physcomitrella genome reveals evolutionary insights into the conquest of land by plants.</title>
        <authorList>
            <person name="Rensing S."/>
            <person name="Lang D."/>
            <person name="Zimmer A."/>
            <person name="Terry A."/>
            <person name="Salamov A."/>
            <person name="Shapiro H."/>
            <person name="Nishiyama T."/>
            <person name="Perroud P.-F."/>
            <person name="Lindquist E."/>
            <person name="Kamisugi Y."/>
            <person name="Tanahashi T."/>
            <person name="Sakakibara K."/>
            <person name="Fujita T."/>
            <person name="Oishi K."/>
            <person name="Shin-I T."/>
            <person name="Kuroki Y."/>
            <person name="Toyoda A."/>
            <person name="Suzuki Y."/>
            <person name="Hashimoto A."/>
            <person name="Yamaguchi K."/>
            <person name="Sugano A."/>
            <person name="Kohara Y."/>
            <person name="Fujiyama A."/>
            <person name="Anterola A."/>
            <person name="Aoki S."/>
            <person name="Ashton N."/>
            <person name="Barbazuk W.B."/>
            <person name="Barker E."/>
            <person name="Bennetzen J."/>
            <person name="Bezanilla M."/>
            <person name="Blankenship R."/>
            <person name="Cho S.H."/>
            <person name="Dutcher S."/>
            <person name="Estelle M."/>
            <person name="Fawcett J.A."/>
            <person name="Gundlach H."/>
            <person name="Hanada K."/>
            <person name="Heyl A."/>
            <person name="Hicks K.A."/>
            <person name="Hugh J."/>
            <person name="Lohr M."/>
            <person name="Mayer K."/>
            <person name="Melkozernov A."/>
            <person name="Murata T."/>
            <person name="Nelson D."/>
            <person name="Pils B."/>
            <person name="Prigge M."/>
            <person name="Reiss B."/>
            <person name="Renner T."/>
            <person name="Rombauts S."/>
            <person name="Rushton P."/>
            <person name="Sanderfoot A."/>
            <person name="Schween G."/>
            <person name="Shiu S.-H."/>
            <person name="Stueber K."/>
            <person name="Theodoulou F.L."/>
            <person name="Tu H."/>
            <person name="Van de Peer Y."/>
            <person name="Verrier P.J."/>
            <person name="Waters E."/>
            <person name="Wood A."/>
            <person name="Yang L."/>
            <person name="Cove D."/>
            <person name="Cuming A."/>
            <person name="Hasebe M."/>
            <person name="Lucas S."/>
            <person name="Mishler D.B."/>
            <person name="Reski R."/>
            <person name="Grigoriev I."/>
            <person name="Quatrano R.S."/>
            <person name="Boore J.L."/>
        </authorList>
    </citation>
    <scope>NUCLEOTIDE SEQUENCE [LARGE SCALE GENOMIC DNA]</scope>
    <source>
        <strain evidence="3 4">cv. Gransden 2004</strain>
    </source>
</reference>
<gene>
    <name evidence="2" type="ORF">PHYPA_026298</name>
</gene>
<dbReference type="InParanoid" id="A0A2K1ISB9"/>
<dbReference type="AlphaFoldDB" id="A0A2K1ISB9"/>
<reference evidence="2 4" key="2">
    <citation type="journal article" date="2018" name="Plant J.">
        <title>The Physcomitrella patens chromosome-scale assembly reveals moss genome structure and evolution.</title>
        <authorList>
            <person name="Lang D."/>
            <person name="Ullrich K.K."/>
            <person name="Murat F."/>
            <person name="Fuchs J."/>
            <person name="Jenkins J."/>
            <person name="Haas F.B."/>
            <person name="Piednoel M."/>
            <person name="Gundlach H."/>
            <person name="Van Bel M."/>
            <person name="Meyberg R."/>
            <person name="Vives C."/>
            <person name="Morata J."/>
            <person name="Symeonidi A."/>
            <person name="Hiss M."/>
            <person name="Muchero W."/>
            <person name="Kamisugi Y."/>
            <person name="Saleh O."/>
            <person name="Blanc G."/>
            <person name="Decker E.L."/>
            <person name="van Gessel N."/>
            <person name="Grimwood J."/>
            <person name="Hayes R.D."/>
            <person name="Graham S.W."/>
            <person name="Gunter L.E."/>
            <person name="McDaniel S.F."/>
            <person name="Hoernstein S.N.W."/>
            <person name="Larsson A."/>
            <person name="Li F.W."/>
            <person name="Perroud P.F."/>
            <person name="Phillips J."/>
            <person name="Ranjan P."/>
            <person name="Rokshar D.S."/>
            <person name="Rothfels C.J."/>
            <person name="Schneider L."/>
            <person name="Shu S."/>
            <person name="Stevenson D.W."/>
            <person name="Thummler F."/>
            <person name="Tillich M."/>
            <person name="Villarreal Aguilar J.C."/>
            <person name="Widiez T."/>
            <person name="Wong G.K."/>
            <person name="Wymore A."/>
            <person name="Zhang Y."/>
            <person name="Zimmer A.D."/>
            <person name="Quatrano R.S."/>
            <person name="Mayer K.F.X."/>
            <person name="Goodstein D."/>
            <person name="Casacuberta J.M."/>
            <person name="Vandepoele K."/>
            <person name="Reski R."/>
            <person name="Cuming A.C."/>
            <person name="Tuskan G.A."/>
            <person name="Maumus F."/>
            <person name="Salse J."/>
            <person name="Schmutz J."/>
            <person name="Rensing S.A."/>
        </authorList>
    </citation>
    <scope>NUCLEOTIDE SEQUENCE [LARGE SCALE GENOMIC DNA]</scope>
    <source>
        <strain evidence="3 4">cv. Gransden 2004</strain>
    </source>
</reference>
<keyword evidence="1" id="KW-1133">Transmembrane helix</keyword>
<keyword evidence="1" id="KW-0812">Transmembrane</keyword>
<keyword evidence="4" id="KW-1185">Reference proteome</keyword>
<feature type="transmembrane region" description="Helical" evidence="1">
    <location>
        <begin position="12"/>
        <end position="40"/>
    </location>
</feature>
<evidence type="ECO:0000313" key="4">
    <source>
        <dbReference type="Proteomes" id="UP000006727"/>
    </source>
</evidence>
<dbReference type="EMBL" id="ABEU02000021">
    <property type="protein sequence ID" value="PNR32173.1"/>
    <property type="molecule type" value="Genomic_DNA"/>
</dbReference>
<sequence length="53" mass="6652">MFFYKCNIIKYIFYCIFFNVDINWIIVFSMHGSYCIYLQIFLNNFQYSMVYKT</sequence>
<dbReference type="Gramene" id="Pp3c21_16930V3.1">
    <property type="protein sequence ID" value="PAC:32916653.CDS.1"/>
    <property type="gene ID" value="Pp3c21_16930"/>
</dbReference>
<dbReference type="PaxDb" id="3218-PP1S85_201V6.1"/>
<evidence type="ECO:0000256" key="1">
    <source>
        <dbReference type="SAM" id="Phobius"/>
    </source>
</evidence>
<evidence type="ECO:0000313" key="3">
    <source>
        <dbReference type="EnsemblPlants" id="PAC:32916653.CDS.1"/>
    </source>
</evidence>
<proteinExistence type="predicted"/>
<evidence type="ECO:0000313" key="2">
    <source>
        <dbReference type="EMBL" id="PNR32173.1"/>
    </source>
</evidence>
<reference evidence="3" key="3">
    <citation type="submission" date="2020-12" db="UniProtKB">
        <authorList>
            <consortium name="EnsemblPlants"/>
        </authorList>
    </citation>
    <scope>IDENTIFICATION</scope>
</reference>
<dbReference type="Proteomes" id="UP000006727">
    <property type="component" value="Chromosome 21"/>
</dbReference>
<organism evidence="2">
    <name type="scientific">Physcomitrium patens</name>
    <name type="common">Spreading-leaved earth moss</name>
    <name type="synonym">Physcomitrella patens</name>
    <dbReference type="NCBI Taxonomy" id="3218"/>
    <lineage>
        <taxon>Eukaryota</taxon>
        <taxon>Viridiplantae</taxon>
        <taxon>Streptophyta</taxon>
        <taxon>Embryophyta</taxon>
        <taxon>Bryophyta</taxon>
        <taxon>Bryophytina</taxon>
        <taxon>Bryopsida</taxon>
        <taxon>Funariidae</taxon>
        <taxon>Funariales</taxon>
        <taxon>Funariaceae</taxon>
        <taxon>Physcomitrium</taxon>
    </lineage>
</organism>
<dbReference type="EnsemblPlants" id="Pp3c21_16930V3.1">
    <property type="protein sequence ID" value="PAC:32916653.CDS.1"/>
    <property type="gene ID" value="Pp3c21_16930"/>
</dbReference>
<protein>
    <submittedName>
        <fullName evidence="2 3">Uncharacterized protein</fullName>
    </submittedName>
</protein>
<accession>A0A2K1ISB9</accession>